<organism evidence="2 3">
    <name type="scientific">Ancylostoma ceylanicum</name>
    <dbReference type="NCBI Taxonomy" id="53326"/>
    <lineage>
        <taxon>Eukaryota</taxon>
        <taxon>Metazoa</taxon>
        <taxon>Ecdysozoa</taxon>
        <taxon>Nematoda</taxon>
        <taxon>Chromadorea</taxon>
        <taxon>Rhabditida</taxon>
        <taxon>Rhabditina</taxon>
        <taxon>Rhabditomorpha</taxon>
        <taxon>Strongyloidea</taxon>
        <taxon>Ancylostomatidae</taxon>
        <taxon>Ancylostomatinae</taxon>
        <taxon>Ancylostoma</taxon>
    </lineage>
</organism>
<keyword evidence="3" id="KW-1185">Reference proteome</keyword>
<feature type="transmembrane region" description="Helical" evidence="1">
    <location>
        <begin position="53"/>
        <end position="72"/>
    </location>
</feature>
<comment type="caution">
    <text evidence="2">The sequence shown here is derived from an EMBL/GenBank/DDBJ whole genome shotgun (WGS) entry which is preliminary data.</text>
</comment>
<gene>
    <name evidence="2" type="primary">Acey_s0056.g2708</name>
    <name evidence="2" type="ORF">Y032_0056g2708</name>
</gene>
<sequence length="166" mass="18660">MTPFAERDSILVNTLLVEVAQQLSVINFIACSWAIIFGIGCCLRVHFAYHWNGYLHVLMPFFGFGATVGTILGYTLEPKYARKCVLGSTIAWILCILAALGLIIRSGFVYASLKENKTIEGFRSFFLYLFLWIFFTDLLCILTMIIDGFAVFAGYKMWKAKAAPAQ</sequence>
<feature type="transmembrane region" description="Helical" evidence="1">
    <location>
        <begin position="84"/>
        <end position="105"/>
    </location>
</feature>
<protein>
    <submittedName>
        <fullName evidence="2">Uncharacterized protein</fullName>
    </submittedName>
</protein>
<proteinExistence type="predicted"/>
<accession>A0A016U6X6</accession>
<evidence type="ECO:0000313" key="3">
    <source>
        <dbReference type="Proteomes" id="UP000024635"/>
    </source>
</evidence>
<dbReference type="OrthoDB" id="5867756at2759"/>
<evidence type="ECO:0000313" key="2">
    <source>
        <dbReference type="EMBL" id="EYC10368.1"/>
    </source>
</evidence>
<dbReference type="AlphaFoldDB" id="A0A016U6X6"/>
<dbReference type="Proteomes" id="UP000024635">
    <property type="component" value="Unassembled WGS sequence"/>
</dbReference>
<keyword evidence="1" id="KW-0812">Transmembrane</keyword>
<keyword evidence="1" id="KW-1133">Transmembrane helix</keyword>
<name>A0A016U6X6_9BILA</name>
<feature type="transmembrane region" description="Helical" evidence="1">
    <location>
        <begin position="25"/>
        <end position="47"/>
    </location>
</feature>
<keyword evidence="1" id="KW-0472">Membrane</keyword>
<reference evidence="3" key="1">
    <citation type="journal article" date="2015" name="Nat. Genet.">
        <title>The genome and transcriptome of the zoonotic hookworm Ancylostoma ceylanicum identify infection-specific gene families.</title>
        <authorList>
            <person name="Schwarz E.M."/>
            <person name="Hu Y."/>
            <person name="Antoshechkin I."/>
            <person name="Miller M.M."/>
            <person name="Sternberg P.W."/>
            <person name="Aroian R.V."/>
        </authorList>
    </citation>
    <scope>NUCLEOTIDE SEQUENCE</scope>
    <source>
        <strain evidence="3">HY135</strain>
    </source>
</reference>
<evidence type="ECO:0000256" key="1">
    <source>
        <dbReference type="SAM" id="Phobius"/>
    </source>
</evidence>
<dbReference type="EMBL" id="JARK01001392">
    <property type="protein sequence ID" value="EYC10368.1"/>
    <property type="molecule type" value="Genomic_DNA"/>
</dbReference>
<feature type="transmembrane region" description="Helical" evidence="1">
    <location>
        <begin position="125"/>
        <end position="152"/>
    </location>
</feature>